<keyword evidence="2" id="KW-1185">Reference proteome</keyword>
<feature type="region of interest" description="Disordered" evidence="1">
    <location>
        <begin position="155"/>
        <end position="224"/>
    </location>
</feature>
<accession>A0ABM1JI70</accession>
<evidence type="ECO:0000313" key="3">
    <source>
        <dbReference type="RefSeq" id="XP_015261157.1"/>
    </source>
</evidence>
<sequence length="224" mass="24301">GEPPKGDLGTLELYSTILPLRRRRNGTRNYRTGSLSVLSRTATNLSTLQEDGKRNISLPERGAVSAQDPCWGCCRTPLPERPGSSENQPSRGDSGHTPTTAVPSRNGTMGDFRPGAYTPMRMRMTGSFLGTVWTRPQEDGPTPDRCQGCCRVNTTAGANLPGRREEGKGSATKPTSGGSPSKGAWRPVLDRKDPDQHSSQMAEDEWWPVFSKGAAPPWQNHAGR</sequence>
<feature type="region of interest" description="Disordered" evidence="1">
    <location>
        <begin position="77"/>
        <end position="116"/>
    </location>
</feature>
<dbReference type="Proteomes" id="UP000694871">
    <property type="component" value="Unplaced"/>
</dbReference>
<name>A0ABM1JI70_GEKJA</name>
<protein>
    <submittedName>
        <fullName evidence="3">Uncharacterized protein LOC107105674</fullName>
    </submittedName>
</protein>
<feature type="compositionally biased region" description="Polar residues" evidence="1">
    <location>
        <begin position="84"/>
        <end position="107"/>
    </location>
</feature>
<evidence type="ECO:0000313" key="2">
    <source>
        <dbReference type="Proteomes" id="UP000694871"/>
    </source>
</evidence>
<reference evidence="3" key="1">
    <citation type="submission" date="2025-08" db="UniProtKB">
        <authorList>
            <consortium name="RefSeq"/>
        </authorList>
    </citation>
    <scope>IDENTIFICATION</scope>
</reference>
<gene>
    <name evidence="3" type="primary">LOC107105674</name>
</gene>
<dbReference type="GeneID" id="107105674"/>
<proteinExistence type="predicted"/>
<dbReference type="RefSeq" id="XP_015261157.1">
    <property type="nucleotide sequence ID" value="XM_015405671.1"/>
</dbReference>
<organism evidence="2 3">
    <name type="scientific">Gekko japonicus</name>
    <name type="common">Schlegel's Japanese gecko</name>
    <dbReference type="NCBI Taxonomy" id="146911"/>
    <lineage>
        <taxon>Eukaryota</taxon>
        <taxon>Metazoa</taxon>
        <taxon>Chordata</taxon>
        <taxon>Craniata</taxon>
        <taxon>Vertebrata</taxon>
        <taxon>Euteleostomi</taxon>
        <taxon>Lepidosauria</taxon>
        <taxon>Squamata</taxon>
        <taxon>Bifurcata</taxon>
        <taxon>Gekkota</taxon>
        <taxon>Gekkonidae</taxon>
        <taxon>Gekkoninae</taxon>
        <taxon>Gekko</taxon>
    </lineage>
</organism>
<evidence type="ECO:0000256" key="1">
    <source>
        <dbReference type="SAM" id="MobiDB-lite"/>
    </source>
</evidence>
<feature type="non-terminal residue" evidence="3">
    <location>
        <position position="1"/>
    </location>
</feature>